<protein>
    <submittedName>
        <fullName evidence="2">Uncharacterized protein</fullName>
    </submittedName>
</protein>
<name>A0A6A0ALE9_HAELA</name>
<organism evidence="2 3">
    <name type="scientific">Haematococcus lacustris</name>
    <name type="common">Green alga</name>
    <name type="synonym">Haematococcus pluvialis</name>
    <dbReference type="NCBI Taxonomy" id="44745"/>
    <lineage>
        <taxon>Eukaryota</taxon>
        <taxon>Viridiplantae</taxon>
        <taxon>Chlorophyta</taxon>
        <taxon>core chlorophytes</taxon>
        <taxon>Chlorophyceae</taxon>
        <taxon>CS clade</taxon>
        <taxon>Chlamydomonadales</taxon>
        <taxon>Haematococcaceae</taxon>
        <taxon>Haematococcus</taxon>
    </lineage>
</organism>
<dbReference type="Proteomes" id="UP000485058">
    <property type="component" value="Unassembled WGS sequence"/>
</dbReference>
<evidence type="ECO:0000256" key="1">
    <source>
        <dbReference type="SAM" id="MobiDB-lite"/>
    </source>
</evidence>
<evidence type="ECO:0000313" key="3">
    <source>
        <dbReference type="Proteomes" id="UP000485058"/>
    </source>
</evidence>
<sequence length="51" mass="5357">LETTRHTTASCATAETTSTSTTSMCPGLLQLCAHFHPGPPMAATQLLEARL</sequence>
<evidence type="ECO:0000313" key="2">
    <source>
        <dbReference type="EMBL" id="GFH33315.1"/>
    </source>
</evidence>
<feature type="region of interest" description="Disordered" evidence="1">
    <location>
        <begin position="1"/>
        <end position="22"/>
    </location>
</feature>
<gene>
    <name evidence="2" type="ORF">HaLaN_32666</name>
</gene>
<reference evidence="2 3" key="1">
    <citation type="submission" date="2020-02" db="EMBL/GenBank/DDBJ databases">
        <title>Draft genome sequence of Haematococcus lacustris strain NIES-144.</title>
        <authorList>
            <person name="Morimoto D."/>
            <person name="Nakagawa S."/>
            <person name="Yoshida T."/>
            <person name="Sawayama S."/>
        </authorList>
    </citation>
    <scope>NUCLEOTIDE SEQUENCE [LARGE SCALE GENOMIC DNA]</scope>
    <source>
        <strain evidence="2 3">NIES-144</strain>
    </source>
</reference>
<dbReference type="EMBL" id="BLLF01008277">
    <property type="protein sequence ID" value="GFH33315.1"/>
    <property type="molecule type" value="Genomic_DNA"/>
</dbReference>
<proteinExistence type="predicted"/>
<feature type="non-terminal residue" evidence="2">
    <location>
        <position position="1"/>
    </location>
</feature>
<dbReference type="AlphaFoldDB" id="A0A6A0ALE9"/>
<accession>A0A6A0ALE9</accession>
<keyword evidence="3" id="KW-1185">Reference proteome</keyword>
<feature type="non-terminal residue" evidence="2">
    <location>
        <position position="51"/>
    </location>
</feature>
<comment type="caution">
    <text evidence="2">The sequence shown here is derived from an EMBL/GenBank/DDBJ whole genome shotgun (WGS) entry which is preliminary data.</text>
</comment>
<feature type="compositionally biased region" description="Low complexity" evidence="1">
    <location>
        <begin position="7"/>
        <end position="22"/>
    </location>
</feature>